<evidence type="ECO:0000259" key="3">
    <source>
        <dbReference type="PROSITE" id="PS50158"/>
    </source>
</evidence>
<feature type="compositionally biased region" description="Basic and acidic residues" evidence="2">
    <location>
        <begin position="1798"/>
        <end position="1845"/>
    </location>
</feature>
<dbReference type="EMBL" id="LSRX01000685">
    <property type="protein sequence ID" value="OLP90979.1"/>
    <property type="molecule type" value="Genomic_DNA"/>
</dbReference>
<dbReference type="SUPFAM" id="SSF53098">
    <property type="entry name" value="Ribonuclease H-like"/>
    <property type="match status" value="1"/>
</dbReference>
<keyword evidence="1" id="KW-0862">Zinc</keyword>
<dbReference type="Proteomes" id="UP000186817">
    <property type="component" value="Unassembled WGS sequence"/>
</dbReference>
<dbReference type="GO" id="GO:0008270">
    <property type="term" value="F:zinc ion binding"/>
    <property type="evidence" value="ECO:0007669"/>
    <property type="project" value="UniProtKB-KW"/>
</dbReference>
<keyword evidence="1" id="KW-0479">Metal-binding</keyword>
<feature type="compositionally biased region" description="Pro residues" evidence="2">
    <location>
        <begin position="2445"/>
        <end position="2455"/>
    </location>
</feature>
<dbReference type="InterPro" id="IPR001878">
    <property type="entry name" value="Znf_CCHC"/>
</dbReference>
<feature type="region of interest" description="Disordered" evidence="2">
    <location>
        <begin position="2221"/>
        <end position="2241"/>
    </location>
</feature>
<name>A0A1Q9D700_SYMMI</name>
<evidence type="ECO:0000256" key="1">
    <source>
        <dbReference type="PROSITE-ProRule" id="PRU00047"/>
    </source>
</evidence>
<proteinExistence type="predicted"/>
<feature type="compositionally biased region" description="Basic residues" evidence="2">
    <location>
        <begin position="1846"/>
        <end position="1859"/>
    </location>
</feature>
<feature type="region of interest" description="Disordered" evidence="2">
    <location>
        <begin position="126"/>
        <end position="147"/>
    </location>
</feature>
<feature type="region of interest" description="Disordered" evidence="2">
    <location>
        <begin position="1"/>
        <end position="89"/>
    </location>
</feature>
<feature type="compositionally biased region" description="Low complexity" evidence="2">
    <location>
        <begin position="126"/>
        <end position="140"/>
    </location>
</feature>
<reference evidence="4 5" key="1">
    <citation type="submission" date="2016-02" db="EMBL/GenBank/DDBJ databases">
        <title>Genome analysis of coral dinoflagellate symbionts highlights evolutionary adaptations to a symbiotic lifestyle.</title>
        <authorList>
            <person name="Aranda M."/>
            <person name="Li Y."/>
            <person name="Liew Y.J."/>
            <person name="Baumgarten S."/>
            <person name="Simakov O."/>
            <person name="Wilson M."/>
            <person name="Piel J."/>
            <person name="Ashoor H."/>
            <person name="Bougouffa S."/>
            <person name="Bajic V.B."/>
            <person name="Ryu T."/>
            <person name="Ravasi T."/>
            <person name="Bayer T."/>
            <person name="Micklem G."/>
            <person name="Kim H."/>
            <person name="Bhak J."/>
            <person name="Lajeunesse T.C."/>
            <person name="Voolstra C.R."/>
        </authorList>
    </citation>
    <scope>NUCLEOTIDE SEQUENCE [LARGE SCALE GENOMIC DNA]</scope>
    <source>
        <strain evidence="4 5">CCMP2467</strain>
    </source>
</reference>
<evidence type="ECO:0000313" key="4">
    <source>
        <dbReference type="EMBL" id="OLP90979.1"/>
    </source>
</evidence>
<feature type="region of interest" description="Disordered" evidence="2">
    <location>
        <begin position="628"/>
        <end position="671"/>
    </location>
</feature>
<evidence type="ECO:0000313" key="5">
    <source>
        <dbReference type="Proteomes" id="UP000186817"/>
    </source>
</evidence>
<feature type="compositionally biased region" description="Low complexity" evidence="2">
    <location>
        <begin position="2456"/>
        <end position="2469"/>
    </location>
</feature>
<feature type="compositionally biased region" description="Basic and acidic residues" evidence="2">
    <location>
        <begin position="645"/>
        <end position="656"/>
    </location>
</feature>
<dbReference type="OrthoDB" id="413361at2759"/>
<protein>
    <submittedName>
        <fullName evidence="4">Retrovirus-related Pol polyprotein from transposon TNT 1-94</fullName>
    </submittedName>
</protein>
<feature type="domain" description="CCHC-type" evidence="3">
    <location>
        <begin position="1778"/>
        <end position="1791"/>
    </location>
</feature>
<dbReference type="GO" id="GO:0003676">
    <property type="term" value="F:nucleic acid binding"/>
    <property type="evidence" value="ECO:0007669"/>
    <property type="project" value="InterPro"/>
</dbReference>
<dbReference type="InterPro" id="IPR013103">
    <property type="entry name" value="RVT_2"/>
</dbReference>
<dbReference type="PROSITE" id="PS50158">
    <property type="entry name" value="ZF_CCHC"/>
    <property type="match status" value="1"/>
</dbReference>
<feature type="compositionally biased region" description="Polar residues" evidence="2">
    <location>
        <begin position="2167"/>
        <end position="2178"/>
    </location>
</feature>
<feature type="compositionally biased region" description="Acidic residues" evidence="2">
    <location>
        <begin position="634"/>
        <end position="644"/>
    </location>
</feature>
<keyword evidence="1" id="KW-0863">Zinc-finger</keyword>
<feature type="region of interest" description="Disordered" evidence="2">
    <location>
        <begin position="2661"/>
        <end position="2705"/>
    </location>
</feature>
<feature type="region of interest" description="Disordered" evidence="2">
    <location>
        <begin position="2441"/>
        <end position="2476"/>
    </location>
</feature>
<feature type="region of interest" description="Disordered" evidence="2">
    <location>
        <begin position="2635"/>
        <end position="2654"/>
    </location>
</feature>
<dbReference type="SMART" id="SM00343">
    <property type="entry name" value="ZnF_C2HC"/>
    <property type="match status" value="1"/>
</dbReference>
<feature type="compositionally biased region" description="Polar residues" evidence="2">
    <location>
        <begin position="61"/>
        <end position="72"/>
    </location>
</feature>
<dbReference type="Pfam" id="PF07727">
    <property type="entry name" value="RVT_2"/>
    <property type="match status" value="1"/>
</dbReference>
<dbReference type="InterPro" id="IPR012337">
    <property type="entry name" value="RNaseH-like_sf"/>
</dbReference>
<evidence type="ECO:0000256" key="2">
    <source>
        <dbReference type="SAM" id="MobiDB-lite"/>
    </source>
</evidence>
<comment type="caution">
    <text evidence="4">The sequence shown here is derived from an EMBL/GenBank/DDBJ whole genome shotgun (WGS) entry which is preliminary data.</text>
</comment>
<feature type="region of interest" description="Disordered" evidence="2">
    <location>
        <begin position="1798"/>
        <end position="1880"/>
    </location>
</feature>
<accession>A0A1Q9D700</accession>
<dbReference type="InterPro" id="IPR036397">
    <property type="entry name" value="RNaseH_sf"/>
</dbReference>
<sequence>MNGTSGAGPPAEQREQEVETAAVSSGLGHPSRSEPPQIQETGGGCEKDGGDAEVDAGPRPSTETSAGHTRAQTVPLVSGEEDQLVSEGKSLERPQPLEEFMEEQGNEQGQRGVDVASLLAEAVGTATTDKQTTPTTPTSTGGWQASSEEWSTVTCRKWECSLIYSNAAESAEGRTRRGSFANGYGNDGRCGVWGADLDFGVLATGGGQGSRGATCYYNAVDESGFYSDAYTYERNSPGRAYALVDSGATHALRRANSQEEWNGADPVTVNLAGGETVALRINKVKTVAMMMDRTWFDSLQAYVRGGISTEAMRAIDAAPFFREVPAQCLYGLVEAVPETNGWEILKGLQHLNRRTRKKLWSSDKWVVHLFSVDREKRDLYYLEPHGYTVLQLDISQGRSQDVLRSATWRVLEYAAKKGKIAAIIGGPPQGSFMISCYNVNGPRPLRTNEYPFGNWSGQSDADVYEVNRETQLIVRMIYLHALSTAGRLAAEKDPACVKEVGFMLEHPRDPRGYLKFGDPLYPGVVSLWRTSLWTEYALEAGLHTYSFDMAAFGKYYTRFTTCGTNLSLGQAVLDADMRGPVKIGGTDPDARGAFPKPFKYIFVGKLRVPRSFVEDGRGTWVEYDPGEIDKEDYKEEDDGLAEDGEDKRAAERRESARPIVPQDDQPEEELREKINPEEECDLAPPPLVNLMFATGLKDDKATTVLEAIQDVVLYCQSLNIPVLRFHSDRGMEFQAKASRQWLKGQGIRVTTSEAGVHQTNGAAESTVRMRRVSDLFTLYMFERDYENLDQHYKDKAEGILSSWSQEEDPEAEFASIYVSVNGEREVHIDRNNAWGTLNYLLPITMPRRGGDIWQELRNGDVVSGERLVIVGYTPGVLQNLKGTDKQLLWSLGFPMPLFDEDGGGGLRINMMAVGPERYKGCFQELPEEVQERDQVPRVGKAMLASGGGAREEIDSNGRCAINASEEWSSWEMRLVLGDDVGGTVELQKPGCDSVWQMKAEVGYTENVEQLLSSLEVPLSIVHTVDPREAAQHFQEWLPALSKELRSLEHAIEKVQANDDDVRGDLESGKGQMIPMKVVFTIKPPDPSSEDDSTRSFYKRKARVVVCGNMASHQPGEVYTNTAPAEVVRAAIALACVFGWDLGMIDIVAAFLQTPLKELKGAPLVYGIPPKALVRSGLCGPRELWRFTHAIYGLQESPKLWGSYRDIRLSQLQFAIDGKQVKLVQGKVEPSWWSIVKEDVGLIGQAIYNWLQREQYDSLEWTYRSPSVDLLYRRDWATFNVEEQEGEYTDAELKSAQQCAGELLWLAQRTRAVQIAEKTIAFLQRTVSYALIYQGYTEGNESEDWQSTGTKGARCENYASEPGAPASQVPVPDNTPEEEFDLFGPGPGGADENPFTQPAPTAAQTSPAGSPAGSQGSPFGPFQQAAGSAAAAGVPPAATASAGADFQSIMLEMLRQQNQTSMEMLRQQSLAMQQNQQMCAAMLRRMDFEEKRRNEADEKAAETARIAAEAALKAKTVDPFVPAPPSSSSAAPTVTASYTQSVPQNRAEKYLPNLPVIDHQGMSKGRMREVECWRSFLETLSSWLALQDEAYVRELQFCVKTKHEIDQASLAADVAARSAKLFYYLTQSLAKWERGLELLRSCSKRQSQSATGYEVVRTINAQYSIVSRMEAVVVQEHCLKLHQECKNIRQPTDVIRHLEDEFSKAESKLTNFAELKLSEADKCSVLLQALGPQVFQYVLLHGSSSDWKALTKSLTYYEEQLRLCEVPSSNRALNTDLLCDHCGKRGHLKKDCWKWKREQKSGETPKGKGKGDKGPGKGKDTPKGKGDQPKGPPDPKGKGKGKDQKGKPHKKKKPKGKGKHRAMDGEESEPESEAGSATRSQSVMALRLGSWTFSRHDRALSPLGGREVFEKKSESSVSPYEKGECNFLPAASKYEAARICSQHGVDPRDLWLVDSGATCHVVAREFLSSFRVVKQHSQKPVLYNASSDEIPVHGLVDLEVQFGNLNLVLEEVVVSDVAFNALSPWSACERGWRTHLFKSGARMFRGKRSVRLLAANRAWWAVSGQRLKAQKPKKSAEDMELDRDDTWDLDSFVCEYPSCVAWGRGSFGYSSTRGSVGYISTRGIFGYSSTRSIFDYSSARGLLRAVPKRGGPYVRAGRVAARPADVESNATAADSSGVSQDLPPPERYVEPVPMRLQLFSSTGRRLTGRGLEIRNQVTPMSYGDMEEEPETPQPPPVVGGPDSVDRTNYGALTENLVEQWERRRLQLQIASVYWFCGIEKSQILDILRNASASAPLSLEETLGFKCLVRCFSVAEGLHPSEHIPVMGALEAAWGAGSLPRVLGVLSHSLLREMNSGGGRQRTQLPYKCKVHFISEIRRRMPPPLPTAPVGTDNMNDGDNADVDDIPPPLGTFANPLPSSAALDTTPLGPSSSIVQPAVFPRGISRAPPPSSAPTLPPATTSRPPLLEATAPPFPPPPPVQEDAVIYYTRLLRQLERTITLMEALGQPVPDWAFSHLLILQSKGGSRNFLFKAVLRYTMAIPAQEDAKDDPHLVESVGNMIKEIGLQNRVITLRQGKDVEDVGLWIGARKNEASLLGGRILENDRFVFLGDELNGIAGDDRSVLDVADPERPINFVPRERKRTRSEEIGAAEEEEEELIPVHLEGPRPGFNPELGYDPERGFQGTDSEYAPPEPGPAGEMDVDEDGDARMDDDDLEGRLIDQLVHESLMGIYRGPDLRSVGSGKSRSFEVPFCGSVIRCMVPDNAISETTGEKLDPELLLAAMKLELQELENFKIGKVVSEDYAKKLARTHGRRVLSSRWVNTIKKPGLYRARLVVRDFASFGGSTLQEGIYSPTTTLEGLRLLLALVSVSGTLISGDVSVAFMHADCARVEVIQMPSNVSLAKKGGVVFVELRKAVNGLRSAPLSWYREISQFLECKGFTQVIDPTIYRRFTRGAKGETFLSIVLFYVDDILIWSQIPGEADANFGMLAKKYKLKQTGIIAEHKAGEVSFLGRKVFRTKECEGTNVIFFGLSPEYLESCCEEFKITKGTDKLPSLERLVRDLEKKGTPEKLSPEAHDRYRMLWSLYEATGLVEYPGFGKVVNLACERDQFRRSKLKARHPAKNLVVAKEQSTTKRGSTEPEAEELARMSFMVNSSFGFSRAIVIAEEVRLNDLLKKTLSFLRDHVALGFERIVYYSFRNCFHVYLDASYEPSGVVLVPSLTNSQGLLLSWFGEELSQDVMAIINPKEKCTLIYELETCAAVMSLVRLGRLWRDADVILLLDNEASLATLINGRSDSFFVQSFRVGMQIQMHLV</sequence>
<feature type="region of interest" description="Disordered" evidence="2">
    <location>
        <begin position="2161"/>
        <end position="2183"/>
    </location>
</feature>
<gene>
    <name evidence="4" type="ORF">AK812_SmicGene27396</name>
</gene>
<keyword evidence="5" id="KW-1185">Reference proteome</keyword>
<dbReference type="Gene3D" id="3.30.420.10">
    <property type="entry name" value="Ribonuclease H-like superfamily/Ribonuclease H"/>
    <property type="match status" value="1"/>
</dbReference>
<feature type="compositionally biased region" description="Low complexity" evidence="2">
    <location>
        <begin position="1395"/>
        <end position="1423"/>
    </location>
</feature>
<feature type="region of interest" description="Disordered" evidence="2">
    <location>
        <begin position="1339"/>
        <end position="1423"/>
    </location>
</feature>
<organism evidence="4 5">
    <name type="scientific">Symbiodinium microadriaticum</name>
    <name type="common">Dinoflagellate</name>
    <name type="synonym">Zooxanthella microadriatica</name>
    <dbReference type="NCBI Taxonomy" id="2951"/>
    <lineage>
        <taxon>Eukaryota</taxon>
        <taxon>Sar</taxon>
        <taxon>Alveolata</taxon>
        <taxon>Dinophyceae</taxon>
        <taxon>Suessiales</taxon>
        <taxon>Symbiodiniaceae</taxon>
        <taxon>Symbiodinium</taxon>
    </lineage>
</organism>